<keyword evidence="1" id="KW-0812">Transmembrane</keyword>
<protein>
    <submittedName>
        <fullName evidence="2">Uncharacterized protein</fullName>
    </submittedName>
</protein>
<gene>
    <name evidence="2" type="ORF">AWN73_17220</name>
</gene>
<keyword evidence="1" id="KW-0472">Membrane</keyword>
<dbReference type="AlphaFoldDB" id="A0A2S7F7R7"/>
<dbReference type="EMBL" id="LRDH01000127">
    <property type="protein sequence ID" value="PPV13126.1"/>
    <property type="molecule type" value="Genomic_DNA"/>
</dbReference>
<proteinExistence type="predicted"/>
<sequence>MLGFSELCIYLVKCVYRFLKYTGLIVPVSVAALIISVQEGYLGFSLSNSSIAIYLDFLLLYFSSIVFLYIFIKHLRKTFNELKLDVKYIKEHVNEKHVS</sequence>
<comment type="caution">
    <text evidence="2">The sequence shown here is derived from an EMBL/GenBank/DDBJ whole genome shotgun (WGS) entry which is preliminary data.</text>
</comment>
<evidence type="ECO:0000313" key="2">
    <source>
        <dbReference type="EMBL" id="PPV13126.1"/>
    </source>
</evidence>
<evidence type="ECO:0000313" key="3">
    <source>
        <dbReference type="Proteomes" id="UP000238081"/>
    </source>
</evidence>
<evidence type="ECO:0000256" key="1">
    <source>
        <dbReference type="SAM" id="Phobius"/>
    </source>
</evidence>
<feature type="transmembrane region" description="Helical" evidence="1">
    <location>
        <begin position="21"/>
        <end position="39"/>
    </location>
</feature>
<organism evidence="2 3">
    <name type="scientific">Clostridium butyricum</name>
    <dbReference type="NCBI Taxonomy" id="1492"/>
    <lineage>
        <taxon>Bacteria</taxon>
        <taxon>Bacillati</taxon>
        <taxon>Bacillota</taxon>
        <taxon>Clostridia</taxon>
        <taxon>Eubacteriales</taxon>
        <taxon>Clostridiaceae</taxon>
        <taxon>Clostridium</taxon>
    </lineage>
</organism>
<accession>A0A2S7F7R7</accession>
<feature type="transmembrane region" description="Helical" evidence="1">
    <location>
        <begin position="51"/>
        <end position="72"/>
    </location>
</feature>
<dbReference type="RefSeq" id="WP_104675645.1">
    <property type="nucleotide sequence ID" value="NZ_JADNPC010000002.1"/>
</dbReference>
<reference evidence="2 3" key="1">
    <citation type="submission" date="2016-01" db="EMBL/GenBank/DDBJ databases">
        <title>Characterization of the Clostridium difficile lineages that are prevalent in Hong Kong and China.</title>
        <authorList>
            <person name="Kwok J.S.-L."/>
            <person name="Lam W.-Y."/>
            <person name="Ip M."/>
            <person name="Chan T.-F."/>
            <person name="Hawkey P.M."/>
            <person name="Tsui S.K.-W."/>
        </authorList>
    </citation>
    <scope>NUCLEOTIDE SEQUENCE [LARGE SCALE GENOMIC DNA]</scope>
    <source>
        <strain evidence="2 3">300064</strain>
    </source>
</reference>
<dbReference type="Proteomes" id="UP000238081">
    <property type="component" value="Unassembled WGS sequence"/>
</dbReference>
<keyword evidence="1" id="KW-1133">Transmembrane helix</keyword>
<name>A0A2S7F7R7_CLOBU</name>